<dbReference type="InterPro" id="IPR029058">
    <property type="entry name" value="AB_hydrolase_fold"/>
</dbReference>
<dbReference type="GO" id="GO:0016787">
    <property type="term" value="F:hydrolase activity"/>
    <property type="evidence" value="ECO:0007669"/>
    <property type="project" value="UniProtKB-KW"/>
</dbReference>
<dbReference type="EMBL" id="FTNY01000001">
    <property type="protein sequence ID" value="SIS27956.1"/>
    <property type="molecule type" value="Genomic_DNA"/>
</dbReference>
<sequence>MKRIIKNIDAELWEAISNSAFNQIDYESLLVNNPAKIREEEMNIIVKEGPLAIPKQLDVENIHIPSSDKFRKIRLRLYKAKGKQNLPVLLYFHGGAFIYGTPEQYDFLFFRLALDIDMMIVSVDYRLAPEHPFPAGMQDGFDALLWLSQHAEQIEGNKDNILIGGSSAGATMAASVTQLARDTKKAEIKHQYLLYPPMSHLLQTPSMNELAHAPMQTQKAAALMWKHYLQHTIIQPPKYAVPLLVENFHNLPNATIIVCEIDPLKDEAKIYARELEKAGILVNLCEIKGAVHAFDFFSCSLSNHFYTKQIELFNQILNPEQ</sequence>
<dbReference type="SUPFAM" id="SSF53474">
    <property type="entry name" value="alpha/beta-Hydrolases"/>
    <property type="match status" value="1"/>
</dbReference>
<evidence type="ECO:0000259" key="2">
    <source>
        <dbReference type="Pfam" id="PF07859"/>
    </source>
</evidence>
<gene>
    <name evidence="3" type="ORF">SAMN05421639_10135</name>
</gene>
<dbReference type="PANTHER" id="PTHR48081">
    <property type="entry name" value="AB HYDROLASE SUPERFAMILY PROTEIN C4A8.06C"/>
    <property type="match status" value="1"/>
</dbReference>
<dbReference type="InterPro" id="IPR013094">
    <property type="entry name" value="AB_hydrolase_3"/>
</dbReference>
<evidence type="ECO:0000256" key="1">
    <source>
        <dbReference type="ARBA" id="ARBA00022801"/>
    </source>
</evidence>
<dbReference type="PANTHER" id="PTHR48081:SF8">
    <property type="entry name" value="ALPHA_BETA HYDROLASE FOLD-3 DOMAIN-CONTAINING PROTEIN-RELATED"/>
    <property type="match status" value="1"/>
</dbReference>
<protein>
    <submittedName>
        <fullName evidence="3">Acetyl esterase</fullName>
    </submittedName>
</protein>
<feature type="domain" description="Alpha/beta hydrolase fold-3" evidence="2">
    <location>
        <begin position="89"/>
        <end position="294"/>
    </location>
</feature>
<evidence type="ECO:0000313" key="3">
    <source>
        <dbReference type="EMBL" id="SIS27956.1"/>
    </source>
</evidence>
<organism evidence="3 4">
    <name type="scientific">Chryseobacterium shigense</name>
    <dbReference type="NCBI Taxonomy" id="297244"/>
    <lineage>
        <taxon>Bacteria</taxon>
        <taxon>Pseudomonadati</taxon>
        <taxon>Bacteroidota</taxon>
        <taxon>Flavobacteriia</taxon>
        <taxon>Flavobacteriales</taxon>
        <taxon>Weeksellaceae</taxon>
        <taxon>Chryseobacterium group</taxon>
        <taxon>Chryseobacterium</taxon>
    </lineage>
</organism>
<name>A0A1N7HT07_9FLAO</name>
<dbReference type="RefSeq" id="WP_076503780.1">
    <property type="nucleotide sequence ID" value="NZ_FTNY01000001.1"/>
</dbReference>
<dbReference type="InterPro" id="IPR050300">
    <property type="entry name" value="GDXG_lipolytic_enzyme"/>
</dbReference>
<dbReference type="AlphaFoldDB" id="A0A1N7HT07"/>
<keyword evidence="1" id="KW-0378">Hydrolase</keyword>
<dbReference type="OrthoDB" id="9815425at2"/>
<reference evidence="4" key="1">
    <citation type="submission" date="2017-01" db="EMBL/GenBank/DDBJ databases">
        <authorList>
            <person name="Varghese N."/>
            <person name="Submissions S."/>
        </authorList>
    </citation>
    <scope>NUCLEOTIDE SEQUENCE [LARGE SCALE GENOMIC DNA]</scope>
    <source>
        <strain evidence="4">DSM 17126</strain>
    </source>
</reference>
<evidence type="ECO:0000313" key="4">
    <source>
        <dbReference type="Proteomes" id="UP000186373"/>
    </source>
</evidence>
<dbReference type="Pfam" id="PF07859">
    <property type="entry name" value="Abhydrolase_3"/>
    <property type="match status" value="1"/>
</dbReference>
<proteinExistence type="predicted"/>
<accession>A0A1N7HT07</accession>
<dbReference type="Proteomes" id="UP000186373">
    <property type="component" value="Unassembled WGS sequence"/>
</dbReference>
<dbReference type="Gene3D" id="3.40.50.1820">
    <property type="entry name" value="alpha/beta hydrolase"/>
    <property type="match status" value="1"/>
</dbReference>
<keyword evidence="4" id="KW-1185">Reference proteome</keyword>